<reference evidence="1 2" key="1">
    <citation type="submission" date="2013-09" db="EMBL/GenBank/DDBJ databases">
        <title>Genome sequencing of Phaeobacter antarcticus sp. nov. SM1211.</title>
        <authorList>
            <person name="Zhang X.-Y."/>
            <person name="Liu C."/>
            <person name="Chen X.-L."/>
            <person name="Xie B.-B."/>
            <person name="Qin Q.-L."/>
            <person name="Rong J.-C."/>
            <person name="Zhang Y.-Z."/>
        </authorList>
    </citation>
    <scope>NUCLEOTIDE SEQUENCE [LARGE SCALE GENOMIC DNA]</scope>
    <source>
        <strain evidence="1 2">SM1211</strain>
    </source>
</reference>
<comment type="caution">
    <text evidence="1">The sequence shown here is derived from an EMBL/GenBank/DDBJ whole genome shotgun (WGS) entry which is preliminary data.</text>
</comment>
<evidence type="ECO:0000313" key="2">
    <source>
        <dbReference type="Proteomes" id="UP000231259"/>
    </source>
</evidence>
<evidence type="ECO:0000313" key="1">
    <source>
        <dbReference type="EMBL" id="PIL11726.1"/>
    </source>
</evidence>
<sequence>MIHRLAVMLRGIADVTAPNQFVHAINVDVLLVAVMRPPVLFGPPRIQVILRPFR</sequence>
<organism evidence="1 2">
    <name type="scientific">Puniceibacterium antarcticum</name>
    <dbReference type="NCBI Taxonomy" id="1206336"/>
    <lineage>
        <taxon>Bacteria</taxon>
        <taxon>Pseudomonadati</taxon>
        <taxon>Pseudomonadota</taxon>
        <taxon>Alphaproteobacteria</taxon>
        <taxon>Rhodobacterales</taxon>
        <taxon>Paracoccaceae</taxon>
        <taxon>Puniceibacterium</taxon>
    </lineage>
</organism>
<protein>
    <submittedName>
        <fullName evidence="1">Uncharacterized protein</fullName>
    </submittedName>
</protein>
<dbReference type="EMBL" id="AWWI01000188">
    <property type="protein sequence ID" value="PIL11726.1"/>
    <property type="molecule type" value="Genomic_DNA"/>
</dbReference>
<dbReference type="AlphaFoldDB" id="A0A2G8QR05"/>
<name>A0A2G8QR05_9RHOB</name>
<accession>A0A2G8QR05</accession>
<dbReference type="Proteomes" id="UP000231259">
    <property type="component" value="Unassembled WGS sequence"/>
</dbReference>
<gene>
    <name evidence="1" type="ORF">P775_28730</name>
</gene>
<proteinExistence type="predicted"/>
<keyword evidence="2" id="KW-1185">Reference proteome</keyword>